<dbReference type="EMBL" id="JACOPD010000003">
    <property type="protein sequence ID" value="MBC5680340.1"/>
    <property type="molecule type" value="Genomic_DNA"/>
</dbReference>
<feature type="chain" id="PRO_5046227236" evidence="1">
    <location>
        <begin position="23"/>
        <end position="837"/>
    </location>
</feature>
<evidence type="ECO:0000259" key="2">
    <source>
        <dbReference type="PROSITE" id="PS51766"/>
    </source>
</evidence>
<keyword evidence="4" id="KW-1185">Reference proteome</keyword>
<dbReference type="InterPro" id="IPR026906">
    <property type="entry name" value="LRR_5"/>
</dbReference>
<evidence type="ECO:0000313" key="3">
    <source>
        <dbReference type="EMBL" id="MBC5680340.1"/>
    </source>
</evidence>
<feature type="domain" description="Dockerin" evidence="2">
    <location>
        <begin position="769"/>
        <end position="836"/>
    </location>
</feature>
<dbReference type="PROSITE" id="PS51766">
    <property type="entry name" value="DOCKERIN"/>
    <property type="match status" value="1"/>
</dbReference>
<dbReference type="InterPro" id="IPR032675">
    <property type="entry name" value="LRR_dom_sf"/>
</dbReference>
<dbReference type="SUPFAM" id="SSF63446">
    <property type="entry name" value="Type I dockerin domain"/>
    <property type="match status" value="1"/>
</dbReference>
<comment type="caution">
    <text evidence="3">The sequence shown here is derived from an EMBL/GenBank/DDBJ whole genome shotgun (WGS) entry which is preliminary data.</text>
</comment>
<feature type="signal peptide" evidence="1">
    <location>
        <begin position="1"/>
        <end position="22"/>
    </location>
</feature>
<dbReference type="Gene3D" id="1.10.1330.10">
    <property type="entry name" value="Dockerin domain"/>
    <property type="match status" value="1"/>
</dbReference>
<dbReference type="Pfam" id="PF13306">
    <property type="entry name" value="LRR_5"/>
    <property type="match status" value="3"/>
</dbReference>
<dbReference type="Proteomes" id="UP000628463">
    <property type="component" value="Unassembled WGS sequence"/>
</dbReference>
<dbReference type="InterPro" id="IPR016134">
    <property type="entry name" value="Dockerin_dom"/>
</dbReference>
<evidence type="ECO:0000313" key="4">
    <source>
        <dbReference type="Proteomes" id="UP000628463"/>
    </source>
</evidence>
<reference evidence="3 4" key="1">
    <citation type="submission" date="2020-08" db="EMBL/GenBank/DDBJ databases">
        <title>Genome public.</title>
        <authorList>
            <person name="Liu C."/>
            <person name="Sun Q."/>
        </authorList>
    </citation>
    <scope>NUCLEOTIDE SEQUENCE [LARGE SCALE GENOMIC DNA]</scope>
    <source>
        <strain evidence="3 4">NSJ-43</strain>
    </source>
</reference>
<dbReference type="InterPro" id="IPR036439">
    <property type="entry name" value="Dockerin_dom_sf"/>
</dbReference>
<sequence length="837" mass="92486">MRLKRICKSITCIVMSAGFVFTGIPHTASYDAKKLETNLVSVLAADSLQYSDGNTTFKYEELNDGTIKLTECVKTAKELIIPAEINDKKVSTIGLNFTSYNSSIEKVSIPEGVTTLDSFAFDSCENLESINIPSTVTFIGHGTFRNCSSLKEIEIPDNITRLYFSTFEGCSSLESVKLPENLTQIDSYVFRNCSSLIEISIPENLVEISGDYVFSGCSRLKKVKLPSKLTNIKNGTFYNCMSLTDISFPSSVKTIEDYAFSGCSSLTVITLPDNIEKMGKRVFKGCINLEKINLTVSNANYIIDNDAIYEKNTNNLVTYTSGSKQKNFIIKDGVTEIDAQILFDCINTEIITLPESLVDFKYNIYSSDGMSECENLKAINISDNNTLYRSIDGVLYSKDLSNLIVFPANKTDSYVISDKTVTIGNSAFAGNDKMTSIDIPSNVKSIESMAFGGCKNLKDVKLNEGLANIGSNAFIACDNLENIEIPDSVQEMASGVFLDCKLLKNVKLSSNMKVLEDTMFCDCFSLENVIMPLNLEQIYPETFESCHNLKNLNIPESVKYISNYAVVDCINLESITIPSDVNDIGEKAFGYIWDNGDLVKKENFKIYGADGSAAQRYANDNNFEFIEIKSVSSEDGIKIEYTNDTTIGEEDVSISLVTKELSNSDPEYAKINFDGKIEDTGIKPDTVQFIAYEISLKNESGVTVQPDGSVLVKIPVFSDYNSKDYKVYYVNEKGQFTNMNAEYQSGYVVFTTKHFSTYLVTRTNLVSSDDVTYGDANDDGKIDSRDAVVIKKYVAGFTGFTIDLDAADVNADGKVDTRDAVKILKKIAGFDVTLGEA</sequence>
<dbReference type="PANTHER" id="PTHR45661:SF3">
    <property type="entry name" value="IG-LIKE DOMAIN-CONTAINING PROTEIN"/>
    <property type="match status" value="1"/>
</dbReference>
<dbReference type="InterPro" id="IPR053139">
    <property type="entry name" value="Surface_bspA-like"/>
</dbReference>
<organism evidence="3 4">
    <name type="scientific">Lachnospira hominis</name>
    <name type="common">ex Liu et al. 2021</name>
    <dbReference type="NCBI Taxonomy" id="2763051"/>
    <lineage>
        <taxon>Bacteria</taxon>
        <taxon>Bacillati</taxon>
        <taxon>Bacillota</taxon>
        <taxon>Clostridia</taxon>
        <taxon>Lachnospirales</taxon>
        <taxon>Lachnospiraceae</taxon>
        <taxon>Lachnospira</taxon>
    </lineage>
</organism>
<dbReference type="CDD" id="cd14256">
    <property type="entry name" value="Dockerin_I"/>
    <property type="match status" value="1"/>
</dbReference>
<proteinExistence type="predicted"/>
<gene>
    <name evidence="3" type="ORF">H8S01_05095</name>
</gene>
<dbReference type="Gene3D" id="3.80.10.10">
    <property type="entry name" value="Ribonuclease Inhibitor"/>
    <property type="match status" value="4"/>
</dbReference>
<dbReference type="SUPFAM" id="SSF52058">
    <property type="entry name" value="L domain-like"/>
    <property type="match status" value="2"/>
</dbReference>
<name>A0ABR7FYS4_9FIRM</name>
<accession>A0ABR7FYS4</accession>
<protein>
    <submittedName>
        <fullName evidence="3">Leucine-rich repeat protein</fullName>
    </submittedName>
</protein>
<dbReference type="RefSeq" id="WP_186836423.1">
    <property type="nucleotide sequence ID" value="NZ_JACOPD010000003.1"/>
</dbReference>
<evidence type="ECO:0000256" key="1">
    <source>
        <dbReference type="SAM" id="SignalP"/>
    </source>
</evidence>
<dbReference type="Pfam" id="PF00404">
    <property type="entry name" value="Dockerin_1"/>
    <property type="match status" value="1"/>
</dbReference>
<dbReference type="PANTHER" id="PTHR45661">
    <property type="entry name" value="SURFACE ANTIGEN"/>
    <property type="match status" value="1"/>
</dbReference>
<keyword evidence="1" id="KW-0732">Signal</keyword>
<dbReference type="InterPro" id="IPR002105">
    <property type="entry name" value="Dockerin_1_rpt"/>
</dbReference>